<evidence type="ECO:0000313" key="1">
    <source>
        <dbReference type="EMBL" id="GFO24547.1"/>
    </source>
</evidence>
<name>A0AAV4BZM2_9GAST</name>
<gene>
    <name evidence="1" type="ORF">PoB_005105200</name>
</gene>
<comment type="caution">
    <text evidence="1">The sequence shown here is derived from an EMBL/GenBank/DDBJ whole genome shotgun (WGS) entry which is preliminary data.</text>
</comment>
<evidence type="ECO:0000313" key="2">
    <source>
        <dbReference type="Proteomes" id="UP000735302"/>
    </source>
</evidence>
<dbReference type="EMBL" id="BLXT01005617">
    <property type="protein sequence ID" value="GFO24547.1"/>
    <property type="molecule type" value="Genomic_DNA"/>
</dbReference>
<organism evidence="1 2">
    <name type="scientific">Plakobranchus ocellatus</name>
    <dbReference type="NCBI Taxonomy" id="259542"/>
    <lineage>
        <taxon>Eukaryota</taxon>
        <taxon>Metazoa</taxon>
        <taxon>Spiralia</taxon>
        <taxon>Lophotrochozoa</taxon>
        <taxon>Mollusca</taxon>
        <taxon>Gastropoda</taxon>
        <taxon>Heterobranchia</taxon>
        <taxon>Euthyneura</taxon>
        <taxon>Panpulmonata</taxon>
        <taxon>Sacoglossa</taxon>
        <taxon>Placobranchoidea</taxon>
        <taxon>Plakobranchidae</taxon>
        <taxon>Plakobranchus</taxon>
    </lineage>
</organism>
<dbReference type="AlphaFoldDB" id="A0AAV4BZM2"/>
<dbReference type="Proteomes" id="UP000735302">
    <property type="component" value="Unassembled WGS sequence"/>
</dbReference>
<reference evidence="1 2" key="1">
    <citation type="journal article" date="2021" name="Elife">
        <title>Chloroplast acquisition without the gene transfer in kleptoplastic sea slugs, Plakobranchus ocellatus.</title>
        <authorList>
            <person name="Maeda T."/>
            <person name="Takahashi S."/>
            <person name="Yoshida T."/>
            <person name="Shimamura S."/>
            <person name="Takaki Y."/>
            <person name="Nagai Y."/>
            <person name="Toyoda A."/>
            <person name="Suzuki Y."/>
            <person name="Arimoto A."/>
            <person name="Ishii H."/>
            <person name="Satoh N."/>
            <person name="Nishiyama T."/>
            <person name="Hasebe M."/>
            <person name="Maruyama T."/>
            <person name="Minagawa J."/>
            <person name="Obokata J."/>
            <person name="Shigenobu S."/>
        </authorList>
    </citation>
    <scope>NUCLEOTIDE SEQUENCE [LARGE SCALE GENOMIC DNA]</scope>
</reference>
<sequence>MNQAVFVLARNLPNEDRITNYNICVAANEGVERNSVCGAQKIGALRPVYLNGPEARINRLTKGLTINRSLIKVCSENSLPIKDSDGRKSQQHNSWVGQFRGRLFCKKMMEEMSCRKCLQKGHIARNSPHERYAMFASSYGVEPPTAARKRGVKTEV</sequence>
<keyword evidence="2" id="KW-1185">Reference proteome</keyword>
<accession>A0AAV4BZM2</accession>
<proteinExistence type="predicted"/>
<protein>
    <submittedName>
        <fullName evidence="1">Uncharacterized protein</fullName>
    </submittedName>
</protein>